<comment type="caution">
    <text evidence="3">The sequence shown here is derived from an EMBL/GenBank/DDBJ whole genome shotgun (WGS) entry which is preliminary data.</text>
</comment>
<dbReference type="Gene3D" id="3.40.1190.10">
    <property type="entry name" value="Mur-like, catalytic domain"/>
    <property type="match status" value="1"/>
</dbReference>
<gene>
    <name evidence="3" type="primary">cphA_6</name>
    <name evidence="3" type="ORF">SDC9_97960</name>
</gene>
<feature type="domain" description="Mur ligase central" evidence="2">
    <location>
        <begin position="11"/>
        <end position="139"/>
    </location>
</feature>
<dbReference type="EC" id="6.3.2.29" evidence="3"/>
<dbReference type="Gene3D" id="3.90.190.20">
    <property type="entry name" value="Mur ligase, C-terminal domain"/>
    <property type="match status" value="1"/>
</dbReference>
<dbReference type="GO" id="GO:0071160">
    <property type="term" value="F:cyanophycin synthetase activity (L-aspartate-adding)"/>
    <property type="evidence" value="ECO:0007669"/>
    <property type="project" value="UniProtKB-EC"/>
</dbReference>
<dbReference type="PANTHER" id="PTHR23135">
    <property type="entry name" value="MUR LIGASE FAMILY MEMBER"/>
    <property type="match status" value="1"/>
</dbReference>
<dbReference type="GO" id="GO:0005524">
    <property type="term" value="F:ATP binding"/>
    <property type="evidence" value="ECO:0007669"/>
    <property type="project" value="InterPro"/>
</dbReference>
<proteinExistence type="predicted"/>
<dbReference type="SUPFAM" id="SSF53244">
    <property type="entry name" value="MurD-like peptide ligases, peptide-binding domain"/>
    <property type="match status" value="1"/>
</dbReference>
<feature type="domain" description="Mur ligase C-terminal" evidence="1">
    <location>
        <begin position="166"/>
        <end position="292"/>
    </location>
</feature>
<dbReference type="EMBL" id="VSSQ01013310">
    <property type="protein sequence ID" value="MPM51213.1"/>
    <property type="molecule type" value="Genomic_DNA"/>
</dbReference>
<sequence>MRSGLAYDLADVGVITNITDDHLGIDGVDTLENLAHVKSLIGEAVKPDGYVVLNADDEMSLTIVERMKSPIIFFSKDKDNSYLRYNIEKGSYGVYVENGSLFIENKEGITNLMNIEDIGITFHGNLQYNIENAMAACSALVGLGIDYEIIKNGLATFYCNEELNPGRFNVYKVGEVTVVLDYGHNVEGYKAVIQGLKNMKRNRLIGIIGVPGDRLNRNIENLGKISSQYFDYIYIKEDLDKRGRKEGEVAEILKSGVLSTGYNENSFEIILNEKEALNIAIEKGRPGDVIVVFFEEFKPLVNLIKEKIKEVDMQTEQNNIYESKVELA</sequence>
<dbReference type="InterPro" id="IPR013221">
    <property type="entry name" value="Mur_ligase_cen"/>
</dbReference>
<dbReference type="InterPro" id="IPR004101">
    <property type="entry name" value="Mur_ligase_C"/>
</dbReference>
<accession>A0A645AK17</accession>
<dbReference type="Pfam" id="PF08245">
    <property type="entry name" value="Mur_ligase_M"/>
    <property type="match status" value="1"/>
</dbReference>
<dbReference type="PANTHER" id="PTHR23135:SF18">
    <property type="entry name" value="CYANOPHYCIN SYNTHETASE"/>
    <property type="match status" value="1"/>
</dbReference>
<dbReference type="Pfam" id="PF02875">
    <property type="entry name" value="Mur_ligase_C"/>
    <property type="match status" value="1"/>
</dbReference>
<evidence type="ECO:0000259" key="1">
    <source>
        <dbReference type="Pfam" id="PF02875"/>
    </source>
</evidence>
<name>A0A645AK17_9ZZZZ</name>
<evidence type="ECO:0000259" key="2">
    <source>
        <dbReference type="Pfam" id="PF08245"/>
    </source>
</evidence>
<reference evidence="3" key="1">
    <citation type="submission" date="2019-08" db="EMBL/GenBank/DDBJ databases">
        <authorList>
            <person name="Kucharzyk K."/>
            <person name="Murdoch R.W."/>
            <person name="Higgins S."/>
            <person name="Loffler F."/>
        </authorList>
    </citation>
    <scope>NUCLEOTIDE SEQUENCE</scope>
</reference>
<dbReference type="InterPro" id="IPR036565">
    <property type="entry name" value="Mur-like_cat_sf"/>
</dbReference>
<dbReference type="AlphaFoldDB" id="A0A645AK17"/>
<dbReference type="InterPro" id="IPR036615">
    <property type="entry name" value="Mur_ligase_C_dom_sf"/>
</dbReference>
<dbReference type="SUPFAM" id="SSF53623">
    <property type="entry name" value="MurD-like peptide ligases, catalytic domain"/>
    <property type="match status" value="1"/>
</dbReference>
<protein>
    <submittedName>
        <fullName evidence="3">Cyanophycin synthetase</fullName>
        <ecNumber evidence="3">6.3.2.29</ecNumber>
    </submittedName>
</protein>
<keyword evidence="3" id="KW-0436">Ligase</keyword>
<organism evidence="3">
    <name type="scientific">bioreactor metagenome</name>
    <dbReference type="NCBI Taxonomy" id="1076179"/>
    <lineage>
        <taxon>unclassified sequences</taxon>
        <taxon>metagenomes</taxon>
        <taxon>ecological metagenomes</taxon>
    </lineage>
</organism>
<evidence type="ECO:0000313" key="3">
    <source>
        <dbReference type="EMBL" id="MPM51213.1"/>
    </source>
</evidence>